<sequence>MYSYDLLKKPSSRGKVGIARPSRGLSAGEGMHCPVDGTLRPHLSWAIPAESADDDTLCPSDGTLLPRY</sequence>
<organism evidence="2 3">
    <name type="scientific">Citrus x changshan-huyou</name>
    <dbReference type="NCBI Taxonomy" id="2935761"/>
    <lineage>
        <taxon>Eukaryota</taxon>
        <taxon>Viridiplantae</taxon>
        <taxon>Streptophyta</taxon>
        <taxon>Embryophyta</taxon>
        <taxon>Tracheophyta</taxon>
        <taxon>Spermatophyta</taxon>
        <taxon>Magnoliopsida</taxon>
        <taxon>eudicotyledons</taxon>
        <taxon>Gunneridae</taxon>
        <taxon>Pentapetalae</taxon>
        <taxon>rosids</taxon>
        <taxon>malvids</taxon>
        <taxon>Sapindales</taxon>
        <taxon>Rutaceae</taxon>
        <taxon>Aurantioideae</taxon>
        <taxon>Citrus</taxon>
    </lineage>
</organism>
<dbReference type="EMBL" id="JBCGBO010000007">
    <property type="protein sequence ID" value="KAK9187107.1"/>
    <property type="molecule type" value="Genomic_DNA"/>
</dbReference>
<protein>
    <submittedName>
        <fullName evidence="2">Uncharacterized protein</fullName>
    </submittedName>
</protein>
<feature type="region of interest" description="Disordered" evidence="1">
    <location>
        <begin position="1"/>
        <end position="31"/>
    </location>
</feature>
<reference evidence="2 3" key="1">
    <citation type="submission" date="2024-05" db="EMBL/GenBank/DDBJ databases">
        <title>Haplotype-resolved chromosome-level genome assembly of Huyou (Citrus changshanensis).</title>
        <authorList>
            <person name="Miao C."/>
            <person name="Chen W."/>
            <person name="Wu Y."/>
            <person name="Wang L."/>
            <person name="Zhao S."/>
            <person name="Grierson D."/>
            <person name="Xu C."/>
            <person name="Chen K."/>
        </authorList>
    </citation>
    <scope>NUCLEOTIDE SEQUENCE [LARGE SCALE GENOMIC DNA]</scope>
    <source>
        <strain evidence="2">01-14</strain>
        <tissue evidence="2">Leaf</tissue>
    </source>
</reference>
<keyword evidence="3" id="KW-1185">Reference proteome</keyword>
<gene>
    <name evidence="2" type="ORF">WN944_018498</name>
</gene>
<comment type="caution">
    <text evidence="2">The sequence shown here is derived from an EMBL/GenBank/DDBJ whole genome shotgun (WGS) entry which is preliminary data.</text>
</comment>
<evidence type="ECO:0000313" key="2">
    <source>
        <dbReference type="EMBL" id="KAK9187107.1"/>
    </source>
</evidence>
<evidence type="ECO:0000256" key="1">
    <source>
        <dbReference type="SAM" id="MobiDB-lite"/>
    </source>
</evidence>
<dbReference type="AlphaFoldDB" id="A0AAP0LWF9"/>
<name>A0AAP0LWF9_9ROSI</name>
<evidence type="ECO:0000313" key="3">
    <source>
        <dbReference type="Proteomes" id="UP001428341"/>
    </source>
</evidence>
<accession>A0AAP0LWF9</accession>
<proteinExistence type="predicted"/>
<dbReference type="Proteomes" id="UP001428341">
    <property type="component" value="Unassembled WGS sequence"/>
</dbReference>